<organism evidence="2 3">
    <name type="scientific">Terrimonas ginsenosidimutans</name>
    <dbReference type="NCBI Taxonomy" id="2908004"/>
    <lineage>
        <taxon>Bacteria</taxon>
        <taxon>Pseudomonadati</taxon>
        <taxon>Bacteroidota</taxon>
        <taxon>Chitinophagia</taxon>
        <taxon>Chitinophagales</taxon>
        <taxon>Chitinophagaceae</taxon>
        <taxon>Terrimonas</taxon>
    </lineage>
</organism>
<dbReference type="EMBL" id="JAKLTR010000026">
    <property type="protein sequence ID" value="MCG2617815.1"/>
    <property type="molecule type" value="Genomic_DNA"/>
</dbReference>
<dbReference type="InterPro" id="IPR014922">
    <property type="entry name" value="YdhG-like"/>
</dbReference>
<reference evidence="2" key="1">
    <citation type="submission" date="2022-01" db="EMBL/GenBank/DDBJ databases">
        <authorList>
            <person name="Jo J.-H."/>
            <person name="Im W.-T."/>
        </authorList>
    </citation>
    <scope>NUCLEOTIDE SEQUENCE</scope>
    <source>
        <strain evidence="2">NA20</strain>
    </source>
</reference>
<feature type="domain" description="YdhG-like" evidence="1">
    <location>
        <begin position="19"/>
        <end position="132"/>
    </location>
</feature>
<name>A0ABS9KZP8_9BACT</name>
<dbReference type="RefSeq" id="WP_237876653.1">
    <property type="nucleotide sequence ID" value="NZ_JAKLTR010000026.1"/>
</dbReference>
<sequence>MTSDAKTPSQYLKELPADRKAPMTKLREVISGNIPEGFKEGMGYGMIGYSVPHSLYPNGYHCDPKQPLPFLGLASQKNFIAVYHMGIYADPLLMKWFTEEYPKHVTAKLDMGKSCIRFKKPEIIPYDLIGELSSKMTVKEWIALYEKSFRK</sequence>
<protein>
    <submittedName>
        <fullName evidence="2">DUF1801 domain-containing protein</fullName>
    </submittedName>
</protein>
<evidence type="ECO:0000313" key="2">
    <source>
        <dbReference type="EMBL" id="MCG2617815.1"/>
    </source>
</evidence>
<evidence type="ECO:0000313" key="3">
    <source>
        <dbReference type="Proteomes" id="UP001165367"/>
    </source>
</evidence>
<accession>A0ABS9KZP8</accession>
<gene>
    <name evidence="2" type="ORF">LZZ85_26175</name>
</gene>
<dbReference type="SUPFAM" id="SSF159888">
    <property type="entry name" value="YdhG-like"/>
    <property type="match status" value="1"/>
</dbReference>
<dbReference type="Gene3D" id="3.90.1150.200">
    <property type="match status" value="1"/>
</dbReference>
<comment type="caution">
    <text evidence="2">The sequence shown here is derived from an EMBL/GenBank/DDBJ whole genome shotgun (WGS) entry which is preliminary data.</text>
</comment>
<proteinExistence type="predicted"/>
<evidence type="ECO:0000259" key="1">
    <source>
        <dbReference type="Pfam" id="PF08818"/>
    </source>
</evidence>
<keyword evidence="3" id="KW-1185">Reference proteome</keyword>
<dbReference type="Proteomes" id="UP001165367">
    <property type="component" value="Unassembled WGS sequence"/>
</dbReference>
<dbReference type="Pfam" id="PF08818">
    <property type="entry name" value="DUF1801"/>
    <property type="match status" value="1"/>
</dbReference>